<feature type="chain" id="PRO_5007778263" evidence="1">
    <location>
        <begin position="24"/>
        <end position="339"/>
    </location>
</feature>
<name>A0A0M3IAP7_ASCLU</name>
<sequence length="339" mass="38513">MYQEKIDILLFLIFILFTHSSIAFLFSFDGNDDQCYRADVQQCLEKAFHAMRIDTKREVDHVPHAIKLSSDSNREKRDSPRAIMSRSRHLCAASRPYLACFNIPGCRDEYVAHVASVVFHAIHGRIHPIQMFLAHRGYALQLCSQTCSRESRQHCQRMMTAYEQNEERGIYLELVGISKQLSAASAIAKDWTICQRFKNSLAALCSQTCSRESRQHCQRMMTAYEQNEERGIYLELVGISKQLSAASAIAKDWTICQRFKNSLAAIVRYRSRHCGEAAKCVCMDSNISAGVAYCNAGCEHILDEITSFDAIDNYASCGAKLFSFTQLCLILLMLRLLMP</sequence>
<evidence type="ECO:0000313" key="2">
    <source>
        <dbReference type="Proteomes" id="UP000036681"/>
    </source>
</evidence>
<dbReference type="WBParaSite" id="ALUE_0001468001-mRNA-1">
    <property type="protein sequence ID" value="ALUE_0001468001-mRNA-1"/>
    <property type="gene ID" value="ALUE_0001468001"/>
</dbReference>
<evidence type="ECO:0000256" key="1">
    <source>
        <dbReference type="SAM" id="SignalP"/>
    </source>
</evidence>
<reference evidence="3" key="1">
    <citation type="submission" date="2016-05" db="UniProtKB">
        <authorList>
            <consortium name="WormBaseParasite"/>
        </authorList>
    </citation>
    <scope>IDENTIFICATION</scope>
</reference>
<feature type="signal peptide" evidence="1">
    <location>
        <begin position="1"/>
        <end position="23"/>
    </location>
</feature>
<organism evidence="2 3">
    <name type="scientific">Ascaris lumbricoides</name>
    <name type="common">Giant roundworm</name>
    <dbReference type="NCBI Taxonomy" id="6252"/>
    <lineage>
        <taxon>Eukaryota</taxon>
        <taxon>Metazoa</taxon>
        <taxon>Ecdysozoa</taxon>
        <taxon>Nematoda</taxon>
        <taxon>Chromadorea</taxon>
        <taxon>Rhabditida</taxon>
        <taxon>Spirurina</taxon>
        <taxon>Ascaridomorpha</taxon>
        <taxon>Ascaridoidea</taxon>
        <taxon>Ascarididae</taxon>
        <taxon>Ascaris</taxon>
    </lineage>
</organism>
<accession>A0A0M3IAP7</accession>
<evidence type="ECO:0000313" key="3">
    <source>
        <dbReference type="WBParaSite" id="ALUE_0001468001-mRNA-1"/>
    </source>
</evidence>
<dbReference type="Proteomes" id="UP000036681">
    <property type="component" value="Unplaced"/>
</dbReference>
<dbReference type="AlphaFoldDB" id="A0A0M3IAP7"/>
<keyword evidence="1" id="KW-0732">Signal</keyword>
<proteinExistence type="predicted"/>
<keyword evidence="2" id="KW-1185">Reference proteome</keyword>
<protein>
    <submittedName>
        <fullName evidence="3">CPG4 domain-containing protein</fullName>
    </submittedName>
</protein>